<dbReference type="InterPro" id="IPR035595">
    <property type="entry name" value="UDP_glycos_trans_CS"/>
</dbReference>
<evidence type="ECO:0000256" key="2">
    <source>
        <dbReference type="ARBA" id="ARBA00022679"/>
    </source>
</evidence>
<dbReference type="Gene3D" id="3.40.50.2000">
    <property type="entry name" value="Glycogen Phosphorylase B"/>
    <property type="match status" value="2"/>
</dbReference>
<reference evidence="5 6" key="1">
    <citation type="journal article" date="2020" name="Nat. Food">
        <title>A phased Vanilla planifolia genome enables genetic improvement of flavour and production.</title>
        <authorList>
            <person name="Hasing T."/>
            <person name="Tang H."/>
            <person name="Brym M."/>
            <person name="Khazi F."/>
            <person name="Huang T."/>
            <person name="Chambers A.H."/>
        </authorList>
    </citation>
    <scope>NUCLEOTIDE SEQUENCE [LARGE SCALE GENOMIC DNA]</scope>
    <source>
        <tissue evidence="5">Leaf</tissue>
    </source>
</reference>
<dbReference type="CDD" id="cd03784">
    <property type="entry name" value="GT1_Gtf-like"/>
    <property type="match status" value="1"/>
</dbReference>
<evidence type="ECO:0000256" key="1">
    <source>
        <dbReference type="ARBA" id="ARBA00009995"/>
    </source>
</evidence>
<dbReference type="PROSITE" id="PS00375">
    <property type="entry name" value="UDPGT"/>
    <property type="match status" value="1"/>
</dbReference>
<dbReference type="AlphaFoldDB" id="A0A835PT29"/>
<evidence type="ECO:0000313" key="6">
    <source>
        <dbReference type="Proteomes" id="UP000639772"/>
    </source>
</evidence>
<dbReference type="SUPFAM" id="SSF53756">
    <property type="entry name" value="UDP-Glycosyltransferase/glycogen phosphorylase"/>
    <property type="match status" value="1"/>
</dbReference>
<dbReference type="Pfam" id="PF00201">
    <property type="entry name" value="UDPGT"/>
    <property type="match status" value="1"/>
</dbReference>
<evidence type="ECO:0000313" key="5">
    <source>
        <dbReference type="EMBL" id="KAG0459816.1"/>
    </source>
</evidence>
<dbReference type="PANTHER" id="PTHR48049:SF84">
    <property type="entry name" value="UDP-GLYCOSYLTRANSFERASE 79A6"/>
    <property type="match status" value="1"/>
</dbReference>
<dbReference type="Proteomes" id="UP000639772">
    <property type="component" value="Chromosome 12"/>
</dbReference>
<dbReference type="GO" id="GO:0035251">
    <property type="term" value="F:UDP-glucosyltransferase activity"/>
    <property type="evidence" value="ECO:0007669"/>
    <property type="project" value="InterPro"/>
</dbReference>
<dbReference type="InterPro" id="IPR050481">
    <property type="entry name" value="UDP-glycosyltransf_plant"/>
</dbReference>
<protein>
    <recommendedName>
        <fullName evidence="4">Glycosyltransferase</fullName>
        <ecNumber evidence="4">2.4.1.-</ecNumber>
    </recommendedName>
</protein>
<dbReference type="FunFam" id="3.40.50.2000:FF:000037">
    <property type="entry name" value="Glycosyltransferase"/>
    <property type="match status" value="1"/>
</dbReference>
<name>A0A835PT29_VANPL</name>
<keyword evidence="3" id="KW-0328">Glycosyltransferase</keyword>
<accession>A0A835PT29</accession>
<sequence length="465" mass="50799">MPINHTIEPAADGELHIVMFPFVAFGHISPFLQLSRKLTSAGMLVTFLTTPASLPRISSLLPFCPFIRVLPIALPSVPGLPPGAETTSDLPLATAELLKISVDRMQPQIASLLTDLRPHLIFFDFAHPWLPSIAHPLGIKTLFFSVFSAASTAYLTVPSRFRTSAVTDIVLPPAGFPSSTSLSTGVPHYQAADFSYVFKAPDCLSTSVYDRVLAGLTGCSAIVAKSCLEMEGPYIRYIETQIRKPILLAGPLVPEPPSGELAPEWTEFLDLFGDDSVVFCSFGSETFLKEEGVRELLLGLEMTEKPFLAVLNGPFGDATAAGEGFVERVKGRGEVRQGWVPQQLILRHRSVGCFLSHAGMSSLVEGVVAGCRLVMMPIKGDQFMNARLFAGDLGIGVEVEREEKDGSFGRNAVKDAVMRAMAGEEEMDKEARERLDKWRGFFMDGKIQGRFTEEFVAKLRELARS</sequence>
<keyword evidence="2 3" id="KW-0808">Transferase</keyword>
<comment type="caution">
    <text evidence="5">The sequence shown here is derived from an EMBL/GenBank/DDBJ whole genome shotgun (WGS) entry which is preliminary data.</text>
</comment>
<dbReference type="EC" id="2.4.1.-" evidence="4"/>
<dbReference type="PANTHER" id="PTHR48049">
    <property type="entry name" value="GLYCOSYLTRANSFERASE"/>
    <property type="match status" value="1"/>
</dbReference>
<gene>
    <name evidence="5" type="ORF">HPP92_022944</name>
</gene>
<organism evidence="5 6">
    <name type="scientific">Vanilla planifolia</name>
    <name type="common">Vanilla</name>
    <dbReference type="NCBI Taxonomy" id="51239"/>
    <lineage>
        <taxon>Eukaryota</taxon>
        <taxon>Viridiplantae</taxon>
        <taxon>Streptophyta</taxon>
        <taxon>Embryophyta</taxon>
        <taxon>Tracheophyta</taxon>
        <taxon>Spermatophyta</taxon>
        <taxon>Magnoliopsida</taxon>
        <taxon>Liliopsida</taxon>
        <taxon>Asparagales</taxon>
        <taxon>Orchidaceae</taxon>
        <taxon>Vanilloideae</taxon>
        <taxon>Vanilleae</taxon>
        <taxon>Vanilla</taxon>
    </lineage>
</organism>
<comment type="similarity">
    <text evidence="1 3">Belongs to the UDP-glycosyltransferase family.</text>
</comment>
<dbReference type="InterPro" id="IPR002213">
    <property type="entry name" value="UDP_glucos_trans"/>
</dbReference>
<dbReference type="OrthoDB" id="5835829at2759"/>
<proteinExistence type="inferred from homology"/>
<evidence type="ECO:0000256" key="3">
    <source>
        <dbReference type="RuleBase" id="RU003718"/>
    </source>
</evidence>
<evidence type="ECO:0000256" key="4">
    <source>
        <dbReference type="RuleBase" id="RU362057"/>
    </source>
</evidence>
<dbReference type="EMBL" id="JADCNM010000012">
    <property type="protein sequence ID" value="KAG0459816.1"/>
    <property type="molecule type" value="Genomic_DNA"/>
</dbReference>